<reference evidence="1" key="2">
    <citation type="journal article" date="2021" name="PeerJ">
        <title>Extensive microbial diversity within the chicken gut microbiome revealed by metagenomics and culture.</title>
        <authorList>
            <person name="Gilroy R."/>
            <person name="Ravi A."/>
            <person name="Getino M."/>
            <person name="Pursley I."/>
            <person name="Horton D.L."/>
            <person name="Alikhan N.F."/>
            <person name="Baker D."/>
            <person name="Gharbi K."/>
            <person name="Hall N."/>
            <person name="Watson M."/>
            <person name="Adriaenssens E.M."/>
            <person name="Foster-Nyarko E."/>
            <person name="Jarju S."/>
            <person name="Secka A."/>
            <person name="Antonio M."/>
            <person name="Oren A."/>
            <person name="Chaudhuri R.R."/>
            <person name="La Ragione R."/>
            <person name="Hildebrand F."/>
            <person name="Pallen M.J."/>
        </authorList>
    </citation>
    <scope>NUCLEOTIDE SEQUENCE</scope>
    <source>
        <strain evidence="1">21143</strain>
    </source>
</reference>
<evidence type="ECO:0000313" key="2">
    <source>
        <dbReference type="Proteomes" id="UP000886722"/>
    </source>
</evidence>
<dbReference type="AlphaFoldDB" id="A0A9D1GGL0"/>
<dbReference type="Pfam" id="PF11655">
    <property type="entry name" value="DUF2589"/>
    <property type="match status" value="1"/>
</dbReference>
<organism evidence="1 2">
    <name type="scientific">Candidatus Caccoplasma intestinavium</name>
    <dbReference type="NCBI Taxonomy" id="2840716"/>
    <lineage>
        <taxon>Bacteria</taxon>
        <taxon>Pseudomonadati</taxon>
        <taxon>Bacteroidota</taxon>
        <taxon>Bacteroidia</taxon>
        <taxon>Bacteroidales</taxon>
        <taxon>Bacteroidaceae</taxon>
        <taxon>Bacteroidaceae incertae sedis</taxon>
        <taxon>Candidatus Caccoplasma</taxon>
    </lineage>
</organism>
<dbReference type="EMBL" id="DVKT01000075">
    <property type="protein sequence ID" value="HIT40396.1"/>
    <property type="molecule type" value="Genomic_DNA"/>
</dbReference>
<sequence>MILFKSFVEAIYQAISEATDVLCEKNRQILDKYFYEYPNDDNGISEEKTLHPKTISLDYPVLNDEGTVVKCNIQVPLISLVPITATQIEKATFTAEFQLSIENDELLIDFPNAKRRRRENSTIGKLEVVISPQEPTEGMQQIISAYENTLKRQISE</sequence>
<name>A0A9D1GGL0_9BACT</name>
<gene>
    <name evidence="1" type="ORF">IAD06_10255</name>
</gene>
<dbReference type="Proteomes" id="UP000886722">
    <property type="component" value="Unassembled WGS sequence"/>
</dbReference>
<proteinExistence type="predicted"/>
<reference evidence="1" key="1">
    <citation type="submission" date="2020-10" db="EMBL/GenBank/DDBJ databases">
        <authorList>
            <person name="Gilroy R."/>
        </authorList>
    </citation>
    <scope>NUCLEOTIDE SEQUENCE</scope>
    <source>
        <strain evidence="1">21143</strain>
    </source>
</reference>
<accession>A0A9D1GGL0</accession>
<evidence type="ECO:0000313" key="1">
    <source>
        <dbReference type="EMBL" id="HIT40396.1"/>
    </source>
</evidence>
<dbReference type="InterPro" id="IPR024510">
    <property type="entry name" value="DUF2589"/>
</dbReference>
<comment type="caution">
    <text evidence="1">The sequence shown here is derived from an EMBL/GenBank/DDBJ whole genome shotgun (WGS) entry which is preliminary data.</text>
</comment>
<protein>
    <submittedName>
        <fullName evidence="1">DUF2589 domain-containing protein</fullName>
    </submittedName>
</protein>